<dbReference type="EMBL" id="OU896714">
    <property type="protein sequence ID" value="CAG9824684.1"/>
    <property type="molecule type" value="Genomic_DNA"/>
</dbReference>
<reference evidence="3" key="1">
    <citation type="submission" date="2022-01" db="EMBL/GenBank/DDBJ databases">
        <authorList>
            <person name="King R."/>
        </authorList>
    </citation>
    <scope>NUCLEOTIDE SEQUENCE</scope>
</reference>
<feature type="coiled-coil region" evidence="1">
    <location>
        <begin position="6"/>
        <end position="40"/>
    </location>
</feature>
<feature type="compositionally biased region" description="Polar residues" evidence="2">
    <location>
        <begin position="117"/>
        <end position="149"/>
    </location>
</feature>
<dbReference type="OrthoDB" id="6778703at2759"/>
<gene>
    <name evidence="3" type="ORF">PHAECO_LOCUS12014</name>
</gene>
<evidence type="ECO:0000313" key="4">
    <source>
        <dbReference type="Proteomes" id="UP001153737"/>
    </source>
</evidence>
<keyword evidence="1" id="KW-0175">Coiled coil</keyword>
<dbReference type="Proteomes" id="UP001153737">
    <property type="component" value="Chromosome 8"/>
</dbReference>
<evidence type="ECO:0000313" key="3">
    <source>
        <dbReference type="EMBL" id="CAG9824684.1"/>
    </source>
</evidence>
<sequence length="287" mass="32077">MCFADIKALRGKNKQLTQAVAKLQQDKKSQQDQITSLQEEFFNLNSKYVNLKNIFSNIDVAAKVMFPKQMELAEMFDPITQTVKPHIVNGHVLQNPTITLSRLNDSPSRTPPRPSGHRNNSPEGNMSQRRSNDRPTTSSEVGMPSSSRNTMREDDDREIRIFLDPLPKESIAAKNNVSHNRSYLNCSVPDEPSTSAMDVSRQILNSSLGSPDDTMKLITSAIDSQTFSFNTSTPLKSGYFQGNRSSTSTLNDSVDLNRVQMTRGKYGKSEEKPHKTELESNSTVMEG</sequence>
<reference evidence="3" key="2">
    <citation type="submission" date="2022-10" db="EMBL/GenBank/DDBJ databases">
        <authorList>
            <consortium name="ENA_rothamsted_submissions"/>
            <consortium name="culmorum"/>
            <person name="King R."/>
        </authorList>
    </citation>
    <scope>NUCLEOTIDE SEQUENCE</scope>
</reference>
<feature type="region of interest" description="Disordered" evidence="2">
    <location>
        <begin position="263"/>
        <end position="287"/>
    </location>
</feature>
<keyword evidence="4" id="KW-1185">Reference proteome</keyword>
<protein>
    <submittedName>
        <fullName evidence="3">Uncharacterized protein</fullName>
    </submittedName>
</protein>
<feature type="compositionally biased region" description="Polar residues" evidence="2">
    <location>
        <begin position="98"/>
        <end position="108"/>
    </location>
</feature>
<evidence type="ECO:0000256" key="2">
    <source>
        <dbReference type="SAM" id="MobiDB-lite"/>
    </source>
</evidence>
<dbReference type="AlphaFoldDB" id="A0A9N9SPG4"/>
<feature type="region of interest" description="Disordered" evidence="2">
    <location>
        <begin position="98"/>
        <end position="156"/>
    </location>
</feature>
<organism evidence="3 4">
    <name type="scientific">Phaedon cochleariae</name>
    <name type="common">Mustard beetle</name>
    <dbReference type="NCBI Taxonomy" id="80249"/>
    <lineage>
        <taxon>Eukaryota</taxon>
        <taxon>Metazoa</taxon>
        <taxon>Ecdysozoa</taxon>
        <taxon>Arthropoda</taxon>
        <taxon>Hexapoda</taxon>
        <taxon>Insecta</taxon>
        <taxon>Pterygota</taxon>
        <taxon>Neoptera</taxon>
        <taxon>Endopterygota</taxon>
        <taxon>Coleoptera</taxon>
        <taxon>Polyphaga</taxon>
        <taxon>Cucujiformia</taxon>
        <taxon>Chrysomeloidea</taxon>
        <taxon>Chrysomelidae</taxon>
        <taxon>Chrysomelinae</taxon>
        <taxon>Chrysomelini</taxon>
        <taxon>Phaedon</taxon>
    </lineage>
</organism>
<feature type="compositionally biased region" description="Basic and acidic residues" evidence="2">
    <location>
        <begin position="267"/>
        <end position="278"/>
    </location>
</feature>
<accession>A0A9N9SPG4</accession>
<proteinExistence type="predicted"/>
<evidence type="ECO:0000256" key="1">
    <source>
        <dbReference type="SAM" id="Coils"/>
    </source>
</evidence>
<name>A0A9N9SPG4_PHACE</name>